<evidence type="ECO:0000313" key="1">
    <source>
        <dbReference type="EMBL" id="RVW33296.1"/>
    </source>
</evidence>
<dbReference type="EMBL" id="QGNW01001682">
    <property type="protein sequence ID" value="RVW33296.1"/>
    <property type="molecule type" value="Genomic_DNA"/>
</dbReference>
<protein>
    <submittedName>
        <fullName evidence="1">Uncharacterized protein</fullName>
    </submittedName>
</protein>
<reference evidence="1 2" key="1">
    <citation type="journal article" date="2018" name="PLoS Genet.">
        <title>Population sequencing reveals clonal diversity and ancestral inbreeding in the grapevine cultivar Chardonnay.</title>
        <authorList>
            <person name="Roach M.J."/>
            <person name="Johnson D.L."/>
            <person name="Bohlmann J."/>
            <person name="van Vuuren H.J."/>
            <person name="Jones S.J."/>
            <person name="Pretorius I.S."/>
            <person name="Schmidt S.A."/>
            <person name="Borneman A.R."/>
        </authorList>
    </citation>
    <scope>NUCLEOTIDE SEQUENCE [LARGE SCALE GENOMIC DNA]</scope>
    <source>
        <strain evidence="2">cv. Chardonnay</strain>
        <tissue evidence="1">Leaf</tissue>
    </source>
</reference>
<evidence type="ECO:0000313" key="2">
    <source>
        <dbReference type="Proteomes" id="UP000288805"/>
    </source>
</evidence>
<name>A0A438DCX6_VITVI</name>
<accession>A0A438DCX6</accession>
<gene>
    <name evidence="1" type="ORF">CK203_085345</name>
</gene>
<proteinExistence type="predicted"/>
<dbReference type="Proteomes" id="UP000288805">
    <property type="component" value="Unassembled WGS sequence"/>
</dbReference>
<sequence length="121" mass="13036">MATTMAAASTVIASGLPHCPLLAPLPQRGHTRFRICEGPSGARNPLRQAKLVEESLLAYRPSMATVSPAFSFPALEPSSLTSLLDLLSLLPLVVDGHMAPWSIPLPYFGQIGFKGRTEDYF</sequence>
<organism evidence="1 2">
    <name type="scientific">Vitis vinifera</name>
    <name type="common">Grape</name>
    <dbReference type="NCBI Taxonomy" id="29760"/>
    <lineage>
        <taxon>Eukaryota</taxon>
        <taxon>Viridiplantae</taxon>
        <taxon>Streptophyta</taxon>
        <taxon>Embryophyta</taxon>
        <taxon>Tracheophyta</taxon>
        <taxon>Spermatophyta</taxon>
        <taxon>Magnoliopsida</taxon>
        <taxon>eudicotyledons</taxon>
        <taxon>Gunneridae</taxon>
        <taxon>Pentapetalae</taxon>
        <taxon>rosids</taxon>
        <taxon>Vitales</taxon>
        <taxon>Vitaceae</taxon>
        <taxon>Viteae</taxon>
        <taxon>Vitis</taxon>
    </lineage>
</organism>
<dbReference type="AlphaFoldDB" id="A0A438DCX6"/>
<comment type="caution">
    <text evidence="1">The sequence shown here is derived from an EMBL/GenBank/DDBJ whole genome shotgun (WGS) entry which is preliminary data.</text>
</comment>